<dbReference type="PANTHER" id="PTHR48207">
    <property type="entry name" value="SUCCINATE--HYDROXYMETHYLGLUTARATE COA-TRANSFERASE"/>
    <property type="match status" value="1"/>
</dbReference>
<dbReference type="GO" id="GO:0008410">
    <property type="term" value="F:CoA-transferase activity"/>
    <property type="evidence" value="ECO:0007669"/>
    <property type="project" value="TreeGrafter"/>
</dbReference>
<dbReference type="AlphaFoldDB" id="A0A6J7AVU6"/>
<sequence>MPGPMEGVRVVELGVWVAGPAAGGILADWGADVVKIEPPLGDPARTFQRMFGADMPNNPVFELDNRSKRSVVVDLHTDEGRALALELIDGADVFLTNIRAAALARIGLDHQTLLARNSRLIYAIITGYGLEGPDADRAAYDIAAFWARSGIAHLLTPPGANPPFQRGGMGDHSVGLSCAGAVSAALFSRERTGNGQLVSTSLLRQGVYTVGFDLNMVLGWGQHAQVGTRDGMGNPAINNYTAGDGRRFWIVGLEGERHWPPLARAVGHPEWITEGPFSTPAGRSQNARELIALLDAEFATKPLDEWAEIFETEPDFFWAPVNTPDDILADPQLRFAGGLVDVPDEFGTTTMIASPADFGGTPWAPRWVAPKLGEHTHEVLTELGKSPADIAALEAAGAVTQLAGD</sequence>
<keyword evidence="1" id="KW-0808">Transferase</keyword>
<dbReference type="Gene3D" id="3.40.50.10540">
    <property type="entry name" value="Crotonobetainyl-coa:carnitine coa-transferase, domain 1"/>
    <property type="match status" value="1"/>
</dbReference>
<gene>
    <name evidence="2" type="ORF">UFOPK2754_02096</name>
    <name evidence="3" type="ORF">UFOPK3139_02871</name>
</gene>
<organism evidence="3">
    <name type="scientific">freshwater metagenome</name>
    <dbReference type="NCBI Taxonomy" id="449393"/>
    <lineage>
        <taxon>unclassified sequences</taxon>
        <taxon>metagenomes</taxon>
        <taxon>ecological metagenomes</taxon>
    </lineage>
</organism>
<dbReference type="InterPro" id="IPR023606">
    <property type="entry name" value="CoA-Trfase_III_dom_1_sf"/>
</dbReference>
<reference evidence="3" key="1">
    <citation type="submission" date="2020-05" db="EMBL/GenBank/DDBJ databases">
        <authorList>
            <person name="Chiriac C."/>
            <person name="Salcher M."/>
            <person name="Ghai R."/>
            <person name="Kavagutti S V."/>
        </authorList>
    </citation>
    <scope>NUCLEOTIDE SEQUENCE</scope>
</reference>
<protein>
    <submittedName>
        <fullName evidence="3">Unannotated protein</fullName>
    </submittedName>
</protein>
<dbReference type="InterPro" id="IPR044855">
    <property type="entry name" value="CoA-Trfase_III_dom3_sf"/>
</dbReference>
<dbReference type="InterPro" id="IPR050483">
    <property type="entry name" value="CoA-transferase_III_domain"/>
</dbReference>
<proteinExistence type="predicted"/>
<dbReference type="PANTHER" id="PTHR48207:SF3">
    <property type="entry name" value="SUCCINATE--HYDROXYMETHYLGLUTARATE COA-TRANSFERASE"/>
    <property type="match status" value="1"/>
</dbReference>
<dbReference type="EMBL" id="CAFABA010000174">
    <property type="protein sequence ID" value="CAB4836428.1"/>
    <property type="molecule type" value="Genomic_DNA"/>
</dbReference>
<dbReference type="EMBL" id="CAEZYR010000083">
    <property type="protein sequence ID" value="CAB4755866.1"/>
    <property type="molecule type" value="Genomic_DNA"/>
</dbReference>
<dbReference type="SUPFAM" id="SSF89796">
    <property type="entry name" value="CoA-transferase family III (CaiB/BaiF)"/>
    <property type="match status" value="1"/>
</dbReference>
<accession>A0A6J7AVU6</accession>
<dbReference type="Pfam" id="PF02515">
    <property type="entry name" value="CoA_transf_3"/>
    <property type="match status" value="1"/>
</dbReference>
<name>A0A6J7AVU6_9ZZZZ</name>
<dbReference type="Gene3D" id="3.30.1540.10">
    <property type="entry name" value="formyl-coa transferase, domain 3"/>
    <property type="match status" value="1"/>
</dbReference>
<dbReference type="InterPro" id="IPR003673">
    <property type="entry name" value="CoA-Trfase_fam_III"/>
</dbReference>
<evidence type="ECO:0000256" key="1">
    <source>
        <dbReference type="ARBA" id="ARBA00022679"/>
    </source>
</evidence>
<evidence type="ECO:0000313" key="2">
    <source>
        <dbReference type="EMBL" id="CAB4755866.1"/>
    </source>
</evidence>
<evidence type="ECO:0000313" key="3">
    <source>
        <dbReference type="EMBL" id="CAB4836428.1"/>
    </source>
</evidence>